<keyword evidence="3" id="KW-0539">Nucleus</keyword>
<gene>
    <name evidence="6" type="ORF">PhCBS80983_g00505</name>
</gene>
<evidence type="ECO:0000313" key="6">
    <source>
        <dbReference type="EMBL" id="TPX62372.1"/>
    </source>
</evidence>
<accession>A0A507EF14</accession>
<keyword evidence="4" id="KW-0175">Coiled coil</keyword>
<feature type="region of interest" description="Disordered" evidence="5">
    <location>
        <begin position="279"/>
        <end position="323"/>
    </location>
</feature>
<dbReference type="InterPro" id="IPR019163">
    <property type="entry name" value="THO_Thoc5"/>
</dbReference>
<sequence length="526" mass="58495">MTTAAMEHKRTEVENRAVKADSGKQPLAHVDAVGPVCEDLRNEIHVSKKLKTEHGKGTPLVATGASKMSKQASLRFMDLLQLQRACCTHTLTRKQTTQEAKMSMDRLYLDLQNVLYEIRHYESKIAECEELETQYQKVNLIPESELNATSQDAAHVLDPHLIMLKRLNFELMERKRLVDEQKALEKELERVEAESLKELQELENMDKELSTALKATEPLQKRLNLTNTASRGKSETSALLPEPLFVLYKHAVGFSKTYENEISIDLSGDFQLAAMMKSDSSSSNVEEASDKPLAGLKKSRSMDDMDVDQEQQGQDSSKVHTDRSATYYSRHPLNVVLTIHAAGGSEEKMATLTFSYLTNLQIVVVAPDFTSPLSNIPSKLLTTGLFPSDIGQESPNPANTFLGSETDPFRFDANTANGYAFVWAQILCGLDYPSPMGTLRYYMSKLPGMIRNRIEALRDLKTQLDAQATGSGNLSWNLVDANHPSGLLYEVTSKGNTDEVFQLEVILPPASSTTKAQVTTKENPSS</sequence>
<evidence type="ECO:0000256" key="3">
    <source>
        <dbReference type="ARBA" id="ARBA00023242"/>
    </source>
</evidence>
<dbReference type="EMBL" id="QEAQ01000003">
    <property type="protein sequence ID" value="TPX62372.1"/>
    <property type="molecule type" value="Genomic_DNA"/>
</dbReference>
<evidence type="ECO:0000256" key="4">
    <source>
        <dbReference type="SAM" id="Coils"/>
    </source>
</evidence>
<comment type="caution">
    <text evidence="6">The sequence shown here is derived from an EMBL/GenBank/DDBJ whole genome shotgun (WGS) entry which is preliminary data.</text>
</comment>
<comment type="subcellular location">
    <subcellularLocation>
        <location evidence="1">Nucleus</location>
    </subcellularLocation>
</comment>
<organism evidence="6 7">
    <name type="scientific">Powellomyces hirtus</name>
    <dbReference type="NCBI Taxonomy" id="109895"/>
    <lineage>
        <taxon>Eukaryota</taxon>
        <taxon>Fungi</taxon>
        <taxon>Fungi incertae sedis</taxon>
        <taxon>Chytridiomycota</taxon>
        <taxon>Chytridiomycota incertae sedis</taxon>
        <taxon>Chytridiomycetes</taxon>
        <taxon>Spizellomycetales</taxon>
        <taxon>Powellomycetaceae</taxon>
        <taxon>Powellomyces</taxon>
    </lineage>
</organism>
<evidence type="ECO:0000256" key="1">
    <source>
        <dbReference type="ARBA" id="ARBA00004123"/>
    </source>
</evidence>
<name>A0A507EF14_9FUNG</name>
<evidence type="ECO:0000256" key="2">
    <source>
        <dbReference type="ARBA" id="ARBA00008044"/>
    </source>
</evidence>
<evidence type="ECO:0000313" key="7">
    <source>
        <dbReference type="Proteomes" id="UP000318582"/>
    </source>
</evidence>
<dbReference type="Proteomes" id="UP000318582">
    <property type="component" value="Unassembled WGS sequence"/>
</dbReference>
<comment type="similarity">
    <text evidence="2">Belongs to the THOC5 family.</text>
</comment>
<feature type="region of interest" description="Disordered" evidence="5">
    <location>
        <begin position="1"/>
        <end position="24"/>
    </location>
</feature>
<feature type="compositionally biased region" description="Basic and acidic residues" evidence="5">
    <location>
        <begin position="1"/>
        <end position="22"/>
    </location>
</feature>
<evidence type="ECO:0000256" key="5">
    <source>
        <dbReference type="SAM" id="MobiDB-lite"/>
    </source>
</evidence>
<dbReference type="STRING" id="109895.A0A507EF14"/>
<dbReference type="PANTHER" id="PTHR13375:SF3">
    <property type="entry name" value="THO COMPLEX SUBUNIT 5 HOMOLOG"/>
    <property type="match status" value="1"/>
</dbReference>
<dbReference type="GO" id="GO:0006406">
    <property type="term" value="P:mRNA export from nucleus"/>
    <property type="evidence" value="ECO:0007669"/>
    <property type="project" value="TreeGrafter"/>
</dbReference>
<reference evidence="6 7" key="1">
    <citation type="journal article" date="2019" name="Sci. Rep.">
        <title>Comparative genomics of chytrid fungi reveal insights into the obligate biotrophic and pathogenic lifestyle of Synchytrium endobioticum.</title>
        <authorList>
            <person name="van de Vossenberg B.T.L.H."/>
            <person name="Warris S."/>
            <person name="Nguyen H.D.T."/>
            <person name="van Gent-Pelzer M.P.E."/>
            <person name="Joly D.L."/>
            <person name="van de Geest H.C."/>
            <person name="Bonants P.J.M."/>
            <person name="Smith D.S."/>
            <person name="Levesque C.A."/>
            <person name="van der Lee T.A.J."/>
        </authorList>
    </citation>
    <scope>NUCLEOTIDE SEQUENCE [LARGE SCALE GENOMIC DNA]</scope>
    <source>
        <strain evidence="6 7">CBS 809.83</strain>
    </source>
</reference>
<feature type="coiled-coil region" evidence="4">
    <location>
        <begin position="167"/>
        <end position="208"/>
    </location>
</feature>
<dbReference type="GO" id="GO:0000445">
    <property type="term" value="C:THO complex part of transcription export complex"/>
    <property type="evidence" value="ECO:0007669"/>
    <property type="project" value="TreeGrafter"/>
</dbReference>
<keyword evidence="7" id="KW-1185">Reference proteome</keyword>
<proteinExistence type="inferred from homology"/>
<dbReference type="Pfam" id="PF09766">
    <property type="entry name" value="FmiP_Thoc5"/>
    <property type="match status" value="1"/>
</dbReference>
<protein>
    <recommendedName>
        <fullName evidence="8">THO complex subunit 5</fullName>
    </recommendedName>
</protein>
<dbReference type="PANTHER" id="PTHR13375">
    <property type="entry name" value="FMS INTERACTING PROTEIN"/>
    <property type="match status" value="1"/>
</dbReference>
<evidence type="ECO:0008006" key="8">
    <source>
        <dbReference type="Google" id="ProtNLM"/>
    </source>
</evidence>
<dbReference type="GO" id="GO:0003729">
    <property type="term" value="F:mRNA binding"/>
    <property type="evidence" value="ECO:0007669"/>
    <property type="project" value="TreeGrafter"/>
</dbReference>
<dbReference type="AlphaFoldDB" id="A0A507EF14"/>